<evidence type="ECO:0000313" key="3">
    <source>
        <dbReference type="Proteomes" id="UP000654482"/>
    </source>
</evidence>
<feature type="transmembrane region" description="Helical" evidence="1">
    <location>
        <begin position="21"/>
        <end position="43"/>
    </location>
</feature>
<dbReference type="Proteomes" id="UP000654482">
    <property type="component" value="Unassembled WGS sequence"/>
</dbReference>
<sequence length="62" mass="6610">MESSESSANSAEPPSHRWARIVGTAIALLTLTVPTFAIAYYSLGSNNEALTPIPYSSRQIGN</sequence>
<proteinExistence type="predicted"/>
<gene>
    <name evidence="2" type="ORF">IQ249_21330</name>
</gene>
<dbReference type="AlphaFoldDB" id="A0A8J7IX18"/>
<dbReference type="EMBL" id="JADEWZ010000047">
    <property type="protein sequence ID" value="MBE9118438.1"/>
    <property type="molecule type" value="Genomic_DNA"/>
</dbReference>
<keyword evidence="3" id="KW-1185">Reference proteome</keyword>
<keyword evidence="1" id="KW-0472">Membrane</keyword>
<organism evidence="2 3">
    <name type="scientific">Lusitaniella coriacea LEGE 07157</name>
    <dbReference type="NCBI Taxonomy" id="945747"/>
    <lineage>
        <taxon>Bacteria</taxon>
        <taxon>Bacillati</taxon>
        <taxon>Cyanobacteriota</taxon>
        <taxon>Cyanophyceae</taxon>
        <taxon>Spirulinales</taxon>
        <taxon>Lusitaniellaceae</taxon>
        <taxon>Lusitaniella</taxon>
    </lineage>
</organism>
<keyword evidence="1" id="KW-1133">Transmembrane helix</keyword>
<accession>A0A8J7IX18</accession>
<dbReference type="RefSeq" id="WP_194031523.1">
    <property type="nucleotide sequence ID" value="NZ_JADEWZ010000047.1"/>
</dbReference>
<protein>
    <submittedName>
        <fullName evidence="2">Uncharacterized protein</fullName>
    </submittedName>
</protein>
<keyword evidence="1" id="KW-0812">Transmembrane</keyword>
<evidence type="ECO:0000313" key="2">
    <source>
        <dbReference type="EMBL" id="MBE9118438.1"/>
    </source>
</evidence>
<reference evidence="2" key="1">
    <citation type="submission" date="2020-10" db="EMBL/GenBank/DDBJ databases">
        <authorList>
            <person name="Castelo-Branco R."/>
            <person name="Eusebio N."/>
            <person name="Adriana R."/>
            <person name="Vieira A."/>
            <person name="Brugerolle De Fraissinette N."/>
            <person name="Rezende De Castro R."/>
            <person name="Schneider M.P."/>
            <person name="Vasconcelos V."/>
            <person name="Leao P.N."/>
        </authorList>
    </citation>
    <scope>NUCLEOTIDE SEQUENCE</scope>
    <source>
        <strain evidence="2">LEGE 07157</strain>
    </source>
</reference>
<name>A0A8J7IX18_9CYAN</name>
<comment type="caution">
    <text evidence="2">The sequence shown here is derived from an EMBL/GenBank/DDBJ whole genome shotgun (WGS) entry which is preliminary data.</text>
</comment>
<evidence type="ECO:0000256" key="1">
    <source>
        <dbReference type="SAM" id="Phobius"/>
    </source>
</evidence>